<reference evidence="12" key="1">
    <citation type="journal article" date="2021" name="Front. Plant Sci.">
        <title>Chromosome-Scale Genome Assembly for Chinese Sour Jujube and Insights Into Its Genome Evolution and Domestication Signature.</title>
        <authorList>
            <person name="Shen L.-Y."/>
            <person name="Luo H."/>
            <person name="Wang X.-L."/>
            <person name="Wang X.-M."/>
            <person name="Qiu X.-J."/>
            <person name="Liu H."/>
            <person name="Zhou S.-S."/>
            <person name="Jia K.-H."/>
            <person name="Nie S."/>
            <person name="Bao Y.-T."/>
            <person name="Zhang R.-G."/>
            <person name="Yun Q.-Z."/>
            <person name="Chai Y.-H."/>
            <person name="Lu J.-Y."/>
            <person name="Li Y."/>
            <person name="Zhao S.-W."/>
            <person name="Mao J.-F."/>
            <person name="Jia S.-G."/>
            <person name="Mao Y.-M."/>
        </authorList>
    </citation>
    <scope>NUCLEOTIDE SEQUENCE</scope>
    <source>
        <strain evidence="12">AT0</strain>
        <tissue evidence="12">Leaf</tissue>
    </source>
</reference>
<comment type="subcellular location">
    <subcellularLocation>
        <location evidence="8 9">Nucleus</location>
    </subcellularLocation>
</comment>
<evidence type="ECO:0000256" key="5">
    <source>
        <dbReference type="ARBA" id="ARBA00023125"/>
    </source>
</evidence>
<dbReference type="AlphaFoldDB" id="A0A978W1X7"/>
<organism evidence="12 13">
    <name type="scientific">Ziziphus jujuba var. spinosa</name>
    <dbReference type="NCBI Taxonomy" id="714518"/>
    <lineage>
        <taxon>Eukaryota</taxon>
        <taxon>Viridiplantae</taxon>
        <taxon>Streptophyta</taxon>
        <taxon>Embryophyta</taxon>
        <taxon>Tracheophyta</taxon>
        <taxon>Spermatophyta</taxon>
        <taxon>Magnoliopsida</taxon>
        <taxon>eudicotyledons</taxon>
        <taxon>Gunneridae</taxon>
        <taxon>Pentapetalae</taxon>
        <taxon>rosids</taxon>
        <taxon>fabids</taxon>
        <taxon>Rosales</taxon>
        <taxon>Rhamnaceae</taxon>
        <taxon>Paliureae</taxon>
        <taxon>Ziziphus</taxon>
    </lineage>
</organism>
<feature type="region of interest" description="Disordered" evidence="10">
    <location>
        <begin position="28"/>
        <end position="47"/>
    </location>
</feature>
<dbReference type="InterPro" id="IPR003851">
    <property type="entry name" value="Znf_Dof"/>
</dbReference>
<dbReference type="Proteomes" id="UP000813462">
    <property type="component" value="Unassembled WGS sequence"/>
</dbReference>
<evidence type="ECO:0000256" key="10">
    <source>
        <dbReference type="SAM" id="MobiDB-lite"/>
    </source>
</evidence>
<dbReference type="OrthoDB" id="1927254at2759"/>
<evidence type="ECO:0000256" key="2">
    <source>
        <dbReference type="ARBA" id="ARBA00022771"/>
    </source>
</evidence>
<evidence type="ECO:0000256" key="4">
    <source>
        <dbReference type="ARBA" id="ARBA00023015"/>
    </source>
</evidence>
<evidence type="ECO:0000259" key="11">
    <source>
        <dbReference type="PROSITE" id="PS50884"/>
    </source>
</evidence>
<dbReference type="PANTHER" id="PTHR31992:SF97">
    <property type="entry name" value="DOF ZINC FINGER PROTEIN"/>
    <property type="match status" value="1"/>
</dbReference>
<dbReference type="PROSITE" id="PS01361">
    <property type="entry name" value="ZF_DOF_1"/>
    <property type="match status" value="1"/>
</dbReference>
<dbReference type="PANTHER" id="PTHR31992">
    <property type="entry name" value="DOF ZINC FINGER PROTEIN DOF1.4-RELATED"/>
    <property type="match status" value="1"/>
</dbReference>
<dbReference type="PROSITE" id="PS50884">
    <property type="entry name" value="ZF_DOF_2"/>
    <property type="match status" value="1"/>
</dbReference>
<dbReference type="GO" id="GO:0005634">
    <property type="term" value="C:nucleus"/>
    <property type="evidence" value="ECO:0007669"/>
    <property type="project" value="UniProtKB-SubCell"/>
</dbReference>
<comment type="caution">
    <text evidence="12">The sequence shown here is derived from an EMBL/GenBank/DDBJ whole genome shotgun (WGS) entry which is preliminary data.</text>
</comment>
<evidence type="ECO:0000256" key="6">
    <source>
        <dbReference type="ARBA" id="ARBA00023163"/>
    </source>
</evidence>
<feature type="compositionally biased region" description="Polar residues" evidence="10">
    <location>
        <begin position="28"/>
        <end position="37"/>
    </location>
</feature>
<keyword evidence="2 8" id="KW-0863">Zinc-finger</keyword>
<dbReference type="InterPro" id="IPR045174">
    <property type="entry name" value="Dof"/>
</dbReference>
<evidence type="ECO:0000256" key="9">
    <source>
        <dbReference type="RuleBase" id="RU369094"/>
    </source>
</evidence>
<protein>
    <recommendedName>
        <fullName evidence="9">Dof zinc finger protein</fullName>
    </recommendedName>
</protein>
<evidence type="ECO:0000256" key="7">
    <source>
        <dbReference type="ARBA" id="ARBA00023242"/>
    </source>
</evidence>
<gene>
    <name evidence="12" type="ORF">FEM48_Zijuj01G0149700</name>
</gene>
<keyword evidence="1 9" id="KW-0479">Metal-binding</keyword>
<comment type="function">
    <text evidence="9">Transcription factor that binds specifically to a 5'-AA[AG]G-3' consensus core sequence.</text>
</comment>
<dbReference type="GO" id="GO:0003700">
    <property type="term" value="F:DNA-binding transcription factor activity"/>
    <property type="evidence" value="ECO:0007669"/>
    <property type="project" value="UniProtKB-UniRule"/>
</dbReference>
<keyword evidence="7 8" id="KW-0539">Nucleus</keyword>
<proteinExistence type="predicted"/>
<feature type="region of interest" description="Disordered" evidence="10">
    <location>
        <begin position="96"/>
        <end position="150"/>
    </location>
</feature>
<evidence type="ECO:0000256" key="3">
    <source>
        <dbReference type="ARBA" id="ARBA00022833"/>
    </source>
</evidence>
<dbReference type="GO" id="GO:0008270">
    <property type="term" value="F:zinc ion binding"/>
    <property type="evidence" value="ECO:0007669"/>
    <property type="project" value="UniProtKB-KW"/>
</dbReference>
<name>A0A978W1X7_ZIZJJ</name>
<dbReference type="GO" id="GO:0003677">
    <property type="term" value="F:DNA binding"/>
    <property type="evidence" value="ECO:0007669"/>
    <property type="project" value="UniProtKB-UniRule"/>
</dbReference>
<keyword evidence="3 9" id="KW-0862">Zinc</keyword>
<feature type="compositionally biased region" description="Low complexity" evidence="10">
    <location>
        <begin position="38"/>
        <end position="47"/>
    </location>
</feature>
<evidence type="ECO:0000313" key="12">
    <source>
        <dbReference type="EMBL" id="KAH7545961.1"/>
    </source>
</evidence>
<evidence type="ECO:0000256" key="1">
    <source>
        <dbReference type="ARBA" id="ARBA00022723"/>
    </source>
</evidence>
<evidence type="ECO:0000256" key="8">
    <source>
        <dbReference type="PROSITE-ProRule" id="PRU00071"/>
    </source>
</evidence>
<accession>A0A978W1X7</accession>
<sequence length="316" mass="35075">MGLSSKQVISSDGLDWSRTFLQAQTNLQLPKSTSMRRQQQQQQQQNQLQQQSEALKCPRCESSNTKFCYYNNYNKSQPRHFCRTCKRHWTKGGTLRNVPVGGGRKIKRPKKSTSGTAATTSATATTTTTATATTTSAAATGNSNTNGNRLSTHLRFQGHEQQRQSSVSLALGDEKNNVSEIFYQALIRPPSLPQQNLIGSNSNINRSFLLSNLPSSQDQQSLNFPLISNSASLDPKNSSISTSFPTSNNVYNYVDHQDFKLMSEPSITGSTTQPWQIVTTTTSSGMDMSNYWNWEDIDNLVSADLNVPWDDSDIKP</sequence>
<evidence type="ECO:0000313" key="13">
    <source>
        <dbReference type="Proteomes" id="UP000813462"/>
    </source>
</evidence>
<dbReference type="Pfam" id="PF02701">
    <property type="entry name" value="Zn_ribbon_Dof"/>
    <property type="match status" value="1"/>
</dbReference>
<feature type="domain" description="Dof-type" evidence="11">
    <location>
        <begin position="55"/>
        <end position="109"/>
    </location>
</feature>
<dbReference type="EMBL" id="JAEACU010000001">
    <property type="protein sequence ID" value="KAH7545961.1"/>
    <property type="molecule type" value="Genomic_DNA"/>
</dbReference>
<keyword evidence="6 9" id="KW-0804">Transcription</keyword>
<keyword evidence="4 9" id="KW-0805">Transcription regulation</keyword>
<keyword evidence="5 8" id="KW-0238">DNA-binding</keyword>
<feature type="compositionally biased region" description="Low complexity" evidence="10">
    <location>
        <begin position="112"/>
        <end position="148"/>
    </location>
</feature>